<dbReference type="Pfam" id="PF01385">
    <property type="entry name" value="OrfB_IS605"/>
    <property type="match status" value="1"/>
</dbReference>
<organism evidence="2 3">
    <name type="scientific">Candidatus Marsarchaeota G2 archaeon OSP_D</name>
    <dbReference type="NCBI Taxonomy" id="1978157"/>
    <lineage>
        <taxon>Archaea</taxon>
        <taxon>Candidatus Marsarchaeota</taxon>
        <taxon>Candidatus Marsarchaeota group 2</taxon>
    </lineage>
</organism>
<dbReference type="Proteomes" id="UP000240322">
    <property type="component" value="Unassembled WGS sequence"/>
</dbReference>
<evidence type="ECO:0000313" key="2">
    <source>
        <dbReference type="EMBL" id="PSN90735.1"/>
    </source>
</evidence>
<reference evidence="2 3" key="1">
    <citation type="submission" date="2017-04" db="EMBL/GenBank/DDBJ databases">
        <title>Novel microbial lineages endemic to geothermal iron-oxide mats fill important gaps in the evolutionary history of Archaea.</title>
        <authorList>
            <person name="Jay Z.J."/>
            <person name="Beam J.P."/>
            <person name="Dlakic M."/>
            <person name="Rusch D.B."/>
            <person name="Kozubal M.A."/>
            <person name="Inskeep W.P."/>
        </authorList>
    </citation>
    <scope>NUCLEOTIDE SEQUENCE [LARGE SCALE GENOMIC DNA]</scope>
    <source>
        <strain evidence="2">OSP_D</strain>
    </source>
</reference>
<dbReference type="EMBL" id="NEXE01000049">
    <property type="protein sequence ID" value="PSN90735.1"/>
    <property type="molecule type" value="Genomic_DNA"/>
</dbReference>
<dbReference type="InterPro" id="IPR001959">
    <property type="entry name" value="Transposase"/>
</dbReference>
<protein>
    <recommendedName>
        <fullName evidence="1">Probable transposase IS891/IS1136/IS1341 domain-containing protein</fullName>
    </recommendedName>
</protein>
<evidence type="ECO:0000313" key="3">
    <source>
        <dbReference type="Proteomes" id="UP000240322"/>
    </source>
</evidence>
<proteinExistence type="predicted"/>
<evidence type="ECO:0000259" key="1">
    <source>
        <dbReference type="Pfam" id="PF01385"/>
    </source>
</evidence>
<feature type="domain" description="Probable transposase IS891/IS1136/IS1341" evidence="1">
    <location>
        <begin position="32"/>
        <end position="136"/>
    </location>
</feature>
<accession>A0A2R6AWG5</accession>
<name>A0A2R6AWG5_9ARCH</name>
<dbReference type="AlphaFoldDB" id="A0A2R6AWG5"/>
<comment type="caution">
    <text evidence="2">The sequence shown here is derived from an EMBL/GenBank/DDBJ whole genome shotgun (WGS) entry which is preliminary data.</text>
</comment>
<gene>
    <name evidence="2" type="ORF">B9Q03_06120</name>
</gene>
<sequence length="161" mass="18877">MVFPRSAKLNPSGRIFVVFQVNESEEEQLGQLTSQKPERAVSVDLGTARLATPSDGRFVENPRPLERSLERIRALQRSLSKKRKLWGNWVKAKRKLAKEYEHVGNFRRDLFFKLGALLEREYDLLVLEDLNVEGLIQKDETKKRRLLLHDCAFFELRRILE</sequence>